<dbReference type="InterPro" id="IPR052017">
    <property type="entry name" value="TSUP"/>
</dbReference>
<evidence type="ECO:0000256" key="1">
    <source>
        <dbReference type="ARBA" id="ARBA00004651"/>
    </source>
</evidence>
<name>A0A512NN27_9HYPH</name>
<keyword evidence="6 8" id="KW-1133">Transmembrane helix</keyword>
<dbReference type="Proteomes" id="UP000321058">
    <property type="component" value="Unassembled WGS sequence"/>
</dbReference>
<evidence type="ECO:0000313" key="10">
    <source>
        <dbReference type="Proteomes" id="UP000321058"/>
    </source>
</evidence>
<evidence type="ECO:0000256" key="6">
    <source>
        <dbReference type="ARBA" id="ARBA00022989"/>
    </source>
</evidence>
<organism evidence="9 10">
    <name type="scientific">Reyranella soli</name>
    <dbReference type="NCBI Taxonomy" id="1230389"/>
    <lineage>
        <taxon>Bacteria</taxon>
        <taxon>Pseudomonadati</taxon>
        <taxon>Pseudomonadota</taxon>
        <taxon>Alphaproteobacteria</taxon>
        <taxon>Hyphomicrobiales</taxon>
        <taxon>Reyranellaceae</taxon>
        <taxon>Reyranella</taxon>
    </lineage>
</organism>
<evidence type="ECO:0000256" key="8">
    <source>
        <dbReference type="RuleBase" id="RU363041"/>
    </source>
</evidence>
<dbReference type="PANTHER" id="PTHR30269">
    <property type="entry name" value="TRANSMEMBRANE PROTEIN YFCA"/>
    <property type="match status" value="1"/>
</dbReference>
<dbReference type="InterPro" id="IPR002781">
    <property type="entry name" value="TM_pro_TauE-like"/>
</dbReference>
<keyword evidence="4 8" id="KW-1003">Cell membrane</keyword>
<reference evidence="9 10" key="1">
    <citation type="submission" date="2019-07" db="EMBL/GenBank/DDBJ databases">
        <title>Whole genome shotgun sequence of Reyranella soli NBRC 108950.</title>
        <authorList>
            <person name="Hosoyama A."/>
            <person name="Uohara A."/>
            <person name="Ohji S."/>
            <person name="Ichikawa N."/>
        </authorList>
    </citation>
    <scope>NUCLEOTIDE SEQUENCE [LARGE SCALE GENOMIC DNA]</scope>
    <source>
        <strain evidence="9 10">NBRC 108950</strain>
    </source>
</reference>
<accession>A0A512NN27</accession>
<feature type="transmembrane region" description="Helical" evidence="8">
    <location>
        <begin position="124"/>
        <end position="149"/>
    </location>
</feature>
<feature type="transmembrane region" description="Helical" evidence="8">
    <location>
        <begin position="216"/>
        <end position="233"/>
    </location>
</feature>
<dbReference type="EMBL" id="BKAJ01000159">
    <property type="protein sequence ID" value="GEP60351.1"/>
    <property type="molecule type" value="Genomic_DNA"/>
</dbReference>
<dbReference type="PANTHER" id="PTHR30269:SF37">
    <property type="entry name" value="MEMBRANE TRANSPORTER PROTEIN"/>
    <property type="match status" value="1"/>
</dbReference>
<sequence length="234" mass="24175">MLTGATVLLSGIAHGYSGFGGALLMVPLLGLFLSPVEAVAVTNVAAVFGQLSVARQAVRNAVWAECLPFIVAIAVAMPLGVMVLVKSEAELLRRIVGASTLTAATILGLGWTYKGARTVLTSGFFGGLCGFLAGATGQGGPPAVVYFMAAPVEARQQRGSLIAAITGMVFVTLAFLAVGGALSRHSLLLGCLVGLPYIVAVRTGNRLFEILPKQNYRRATLLLLFAAGLAALFR</sequence>
<dbReference type="Pfam" id="PF01925">
    <property type="entry name" value="TauE"/>
    <property type="match status" value="1"/>
</dbReference>
<dbReference type="AlphaFoldDB" id="A0A512NN27"/>
<comment type="similarity">
    <text evidence="2 8">Belongs to the 4-toluene sulfonate uptake permease (TSUP) (TC 2.A.102) family.</text>
</comment>
<feature type="transmembrane region" description="Helical" evidence="8">
    <location>
        <begin position="61"/>
        <end position="85"/>
    </location>
</feature>
<protein>
    <recommendedName>
        <fullName evidence="8">Probable membrane transporter protein</fullName>
    </recommendedName>
</protein>
<keyword evidence="7 8" id="KW-0472">Membrane</keyword>
<keyword evidence="5 8" id="KW-0812">Transmembrane</keyword>
<evidence type="ECO:0000256" key="5">
    <source>
        <dbReference type="ARBA" id="ARBA00022692"/>
    </source>
</evidence>
<comment type="subcellular location">
    <subcellularLocation>
        <location evidence="1 8">Cell membrane</location>
        <topology evidence="1 8">Multi-pass membrane protein</topology>
    </subcellularLocation>
</comment>
<evidence type="ECO:0000256" key="3">
    <source>
        <dbReference type="ARBA" id="ARBA00022448"/>
    </source>
</evidence>
<proteinExistence type="inferred from homology"/>
<dbReference type="GO" id="GO:0005886">
    <property type="term" value="C:plasma membrane"/>
    <property type="evidence" value="ECO:0007669"/>
    <property type="project" value="UniProtKB-SubCell"/>
</dbReference>
<keyword evidence="10" id="KW-1185">Reference proteome</keyword>
<evidence type="ECO:0000256" key="4">
    <source>
        <dbReference type="ARBA" id="ARBA00022475"/>
    </source>
</evidence>
<gene>
    <name evidence="9" type="ORF">RSO01_75170</name>
</gene>
<comment type="caution">
    <text evidence="9">The sequence shown here is derived from an EMBL/GenBank/DDBJ whole genome shotgun (WGS) entry which is preliminary data.</text>
</comment>
<keyword evidence="3" id="KW-0813">Transport</keyword>
<evidence type="ECO:0000313" key="9">
    <source>
        <dbReference type="EMBL" id="GEP60351.1"/>
    </source>
</evidence>
<evidence type="ECO:0000256" key="2">
    <source>
        <dbReference type="ARBA" id="ARBA00009142"/>
    </source>
</evidence>
<feature type="transmembrane region" description="Helical" evidence="8">
    <location>
        <begin position="25"/>
        <end position="49"/>
    </location>
</feature>
<feature type="transmembrane region" description="Helical" evidence="8">
    <location>
        <begin position="186"/>
        <end position="204"/>
    </location>
</feature>
<feature type="transmembrane region" description="Helical" evidence="8">
    <location>
        <begin position="91"/>
        <end position="112"/>
    </location>
</feature>
<feature type="transmembrane region" description="Helical" evidence="8">
    <location>
        <begin position="161"/>
        <end position="179"/>
    </location>
</feature>
<evidence type="ECO:0000256" key="7">
    <source>
        <dbReference type="ARBA" id="ARBA00023136"/>
    </source>
</evidence>